<evidence type="ECO:0000313" key="2">
    <source>
        <dbReference type="Proteomes" id="UP001222027"/>
    </source>
</evidence>
<reference evidence="1 2" key="1">
    <citation type="submission" date="2022-12" db="EMBL/GenBank/DDBJ databases">
        <title>Chromosome-scale assembly of the Ensete ventricosum genome.</title>
        <authorList>
            <person name="Dussert Y."/>
            <person name="Stocks J."/>
            <person name="Wendawek A."/>
            <person name="Woldeyes F."/>
            <person name="Nichols R.A."/>
            <person name="Borrell J.S."/>
        </authorList>
    </citation>
    <scope>NUCLEOTIDE SEQUENCE [LARGE SCALE GENOMIC DNA]</scope>
    <source>
        <strain evidence="2">cv. Maze</strain>
        <tissue evidence="1">Seeds</tissue>
    </source>
</reference>
<evidence type="ECO:0000313" key="1">
    <source>
        <dbReference type="EMBL" id="KAJ8459464.1"/>
    </source>
</evidence>
<protein>
    <submittedName>
        <fullName evidence="1">Uncharacterized protein</fullName>
    </submittedName>
</protein>
<dbReference type="Proteomes" id="UP001222027">
    <property type="component" value="Unassembled WGS sequence"/>
</dbReference>
<name>A0AAV8PZ56_ENSVE</name>
<comment type="caution">
    <text evidence="1">The sequence shown here is derived from an EMBL/GenBank/DDBJ whole genome shotgun (WGS) entry which is preliminary data.</text>
</comment>
<dbReference type="AlphaFoldDB" id="A0AAV8PZ56"/>
<organism evidence="1 2">
    <name type="scientific">Ensete ventricosum</name>
    <name type="common">Abyssinian banana</name>
    <name type="synonym">Musa ensete</name>
    <dbReference type="NCBI Taxonomy" id="4639"/>
    <lineage>
        <taxon>Eukaryota</taxon>
        <taxon>Viridiplantae</taxon>
        <taxon>Streptophyta</taxon>
        <taxon>Embryophyta</taxon>
        <taxon>Tracheophyta</taxon>
        <taxon>Spermatophyta</taxon>
        <taxon>Magnoliopsida</taxon>
        <taxon>Liliopsida</taxon>
        <taxon>Zingiberales</taxon>
        <taxon>Musaceae</taxon>
        <taxon>Ensete</taxon>
    </lineage>
</organism>
<proteinExistence type="predicted"/>
<accession>A0AAV8PZ56</accession>
<dbReference type="EMBL" id="JAQQAF010000009">
    <property type="protein sequence ID" value="KAJ8459464.1"/>
    <property type="molecule type" value="Genomic_DNA"/>
</dbReference>
<keyword evidence="2" id="KW-1185">Reference proteome</keyword>
<sequence length="224" mass="25088">MAGGGGGNSRELDHTPKWAAVVACDVIILISILPEMGLHFGEVKDQEALLLSLFFPCFNGFLTEMKVIWFELVELKKHQENLAILSAMGLRILMIAPVQWTMCQYTNTGPYLPVLLGIDTGPPPCQLWFMHKISFKDHFHLGWLSLIVDIVVVPLQDIVVVASLVKLSKYVLYDKVIWFKLVELKKHQESSILSVMGLRMCICEIVVYSVVVSSITAEVTQSVD</sequence>
<gene>
    <name evidence="1" type="ORF">OPV22_032390</name>
</gene>